<protein>
    <recommendedName>
        <fullName evidence="7">Phosphoesterase family protein</fullName>
    </recommendedName>
</protein>
<feature type="compositionally biased region" description="Low complexity" evidence="3">
    <location>
        <begin position="51"/>
        <end position="77"/>
    </location>
</feature>
<keyword evidence="6" id="KW-1185">Reference proteome</keyword>
<evidence type="ECO:0000313" key="5">
    <source>
        <dbReference type="EMBL" id="NYH90245.1"/>
    </source>
</evidence>
<dbReference type="Proteomes" id="UP000579605">
    <property type="component" value="Unassembled WGS sequence"/>
</dbReference>
<keyword evidence="2" id="KW-0843">Virulence</keyword>
<dbReference type="PANTHER" id="PTHR31956">
    <property type="entry name" value="NON-SPECIFIC PHOSPHOLIPASE C4-RELATED"/>
    <property type="match status" value="1"/>
</dbReference>
<proteinExistence type="predicted"/>
<dbReference type="PANTHER" id="PTHR31956:SF8">
    <property type="entry name" value="ACID PHOSPHATASE PHOA (AFU_ORTHOLOGUE AFUA_1G03570)"/>
    <property type="match status" value="1"/>
</dbReference>
<organism evidence="5 6">
    <name type="scientific">Actinopolymorpha rutila</name>
    <dbReference type="NCBI Taxonomy" id="446787"/>
    <lineage>
        <taxon>Bacteria</taxon>
        <taxon>Bacillati</taxon>
        <taxon>Actinomycetota</taxon>
        <taxon>Actinomycetes</taxon>
        <taxon>Propionibacteriales</taxon>
        <taxon>Actinopolymorphaceae</taxon>
        <taxon>Actinopolymorpha</taxon>
    </lineage>
</organism>
<keyword evidence="1" id="KW-0378">Hydrolase</keyword>
<dbReference type="EMBL" id="JACBZH010000001">
    <property type="protein sequence ID" value="NYH90245.1"/>
    <property type="molecule type" value="Genomic_DNA"/>
</dbReference>
<evidence type="ECO:0008006" key="7">
    <source>
        <dbReference type="Google" id="ProtNLM"/>
    </source>
</evidence>
<dbReference type="Pfam" id="PF04185">
    <property type="entry name" value="Phosphoesterase"/>
    <property type="match status" value="1"/>
</dbReference>
<evidence type="ECO:0000256" key="3">
    <source>
        <dbReference type="SAM" id="MobiDB-lite"/>
    </source>
</evidence>
<dbReference type="InterPro" id="IPR007312">
    <property type="entry name" value="Phosphoesterase"/>
</dbReference>
<feature type="signal peptide" evidence="4">
    <location>
        <begin position="1"/>
        <end position="24"/>
    </location>
</feature>
<reference evidence="5 6" key="1">
    <citation type="submission" date="2020-07" db="EMBL/GenBank/DDBJ databases">
        <title>Sequencing the genomes of 1000 actinobacteria strains.</title>
        <authorList>
            <person name="Klenk H.-P."/>
        </authorList>
    </citation>
    <scope>NUCLEOTIDE SEQUENCE [LARGE SCALE GENOMIC DNA]</scope>
    <source>
        <strain evidence="5 6">DSM 18448</strain>
    </source>
</reference>
<dbReference type="Gene3D" id="3.40.720.10">
    <property type="entry name" value="Alkaline Phosphatase, subunit A"/>
    <property type="match status" value="1"/>
</dbReference>
<feature type="chain" id="PRO_5032385880" description="Phosphoesterase family protein" evidence="4">
    <location>
        <begin position="25"/>
        <end position="382"/>
    </location>
</feature>
<evidence type="ECO:0000313" key="6">
    <source>
        <dbReference type="Proteomes" id="UP000579605"/>
    </source>
</evidence>
<evidence type="ECO:0000256" key="2">
    <source>
        <dbReference type="ARBA" id="ARBA00023026"/>
    </source>
</evidence>
<comment type="caution">
    <text evidence="5">The sequence shown here is derived from an EMBL/GenBank/DDBJ whole genome shotgun (WGS) entry which is preliminary data.</text>
</comment>
<sequence>MRGRTYLIALAALAITLAGCTSLGIGGTRNTSAGGPAERRTASASPPPTSPAATPHTAKPSPTATVPSPTPTRSATPTHRKTARPTPPKRHRASPAGVAKPARPAKAAKAAQRVRPSKVLVVVEENEEYDSVLNGGNAPYLAKLARTYGTATNYQAGYSTGCPSLPGYLLLTSGSTHGICDDADAYAHQLDGPSIFSQVQASGRQWRVYAESMPQACAKGNSGTYAPRHAPAPYYSSLAGRCADWDVPLGTTGSGALRHGIDNGLPAYSFVAPDLCHDMHGASGCDSGRIGAGDDWLARWVPHILAGPDYRAGRLAVVITWDEGSSSSNHIPTIVISPHTKQLSSDRAFTHCSLLRTTEEILGVSRLGCAVDAPSMRSAFGL</sequence>
<feature type="compositionally biased region" description="Basic residues" evidence="3">
    <location>
        <begin position="78"/>
        <end position="93"/>
    </location>
</feature>
<accession>A0A852ZDI3</accession>
<feature type="compositionally biased region" description="Low complexity" evidence="3">
    <location>
        <begin position="95"/>
        <end position="113"/>
    </location>
</feature>
<dbReference type="AlphaFoldDB" id="A0A852ZDI3"/>
<dbReference type="GO" id="GO:0009395">
    <property type="term" value="P:phospholipid catabolic process"/>
    <property type="evidence" value="ECO:0007669"/>
    <property type="project" value="TreeGrafter"/>
</dbReference>
<feature type="region of interest" description="Disordered" evidence="3">
    <location>
        <begin position="22"/>
        <end position="113"/>
    </location>
</feature>
<evidence type="ECO:0000256" key="1">
    <source>
        <dbReference type="ARBA" id="ARBA00022801"/>
    </source>
</evidence>
<dbReference type="GO" id="GO:0016788">
    <property type="term" value="F:hydrolase activity, acting on ester bonds"/>
    <property type="evidence" value="ECO:0007669"/>
    <property type="project" value="InterPro"/>
</dbReference>
<evidence type="ECO:0000256" key="4">
    <source>
        <dbReference type="SAM" id="SignalP"/>
    </source>
</evidence>
<keyword evidence="4" id="KW-0732">Signal</keyword>
<dbReference type="InterPro" id="IPR017850">
    <property type="entry name" value="Alkaline_phosphatase_core_sf"/>
</dbReference>
<dbReference type="PROSITE" id="PS51257">
    <property type="entry name" value="PROKAR_LIPOPROTEIN"/>
    <property type="match status" value="1"/>
</dbReference>
<gene>
    <name evidence="5" type="ORF">F4554_002883</name>
</gene>
<name>A0A852ZDI3_9ACTN</name>
<dbReference type="RefSeq" id="WP_179787834.1">
    <property type="nucleotide sequence ID" value="NZ_BAAARR010000024.1"/>
</dbReference>